<dbReference type="OrthoDB" id="4915360at2759"/>
<gene>
    <name evidence="1" type="ORF">GQ602_003428</name>
</gene>
<organism evidence="1 2">
    <name type="scientific">Ophiocordyceps camponoti-floridani</name>
    <dbReference type="NCBI Taxonomy" id="2030778"/>
    <lineage>
        <taxon>Eukaryota</taxon>
        <taxon>Fungi</taxon>
        <taxon>Dikarya</taxon>
        <taxon>Ascomycota</taxon>
        <taxon>Pezizomycotina</taxon>
        <taxon>Sordariomycetes</taxon>
        <taxon>Hypocreomycetidae</taxon>
        <taxon>Hypocreales</taxon>
        <taxon>Ophiocordycipitaceae</taxon>
        <taxon>Ophiocordyceps</taxon>
    </lineage>
</organism>
<keyword evidence="2" id="KW-1185">Reference proteome</keyword>
<dbReference type="AlphaFoldDB" id="A0A8H4Q8K1"/>
<comment type="caution">
    <text evidence="1">The sequence shown here is derived from an EMBL/GenBank/DDBJ whole genome shotgun (WGS) entry which is preliminary data.</text>
</comment>
<reference evidence="1 2" key="1">
    <citation type="journal article" date="2020" name="G3 (Bethesda)">
        <title>Genetic Underpinnings of Host Manipulation by Ophiocordyceps as Revealed by Comparative Transcriptomics.</title>
        <authorList>
            <person name="Will I."/>
            <person name="Das B."/>
            <person name="Trinh T."/>
            <person name="Brachmann A."/>
            <person name="Ohm R.A."/>
            <person name="de Bekker C."/>
        </authorList>
    </citation>
    <scope>NUCLEOTIDE SEQUENCE [LARGE SCALE GENOMIC DNA]</scope>
    <source>
        <strain evidence="1 2">EC05</strain>
    </source>
</reference>
<accession>A0A8H4Q8K1</accession>
<sequence length="148" mass="16976">MSVEVHLLKFLNMDEEVVEWGISIHAISLVEHVRQIFTSAVVLDDAEGTVLYLYTFLRPVAIQELYCRQTTLGQVQSRNYEKMKEFIQAVGFPPDRDCTVHKTSRVWMWRVVEAMVEEYLLPKSALEVCEIDERNKCGSGCKKGAAFS</sequence>
<dbReference type="Proteomes" id="UP000562929">
    <property type="component" value="Unassembled WGS sequence"/>
</dbReference>
<evidence type="ECO:0000313" key="1">
    <source>
        <dbReference type="EMBL" id="KAF4589539.1"/>
    </source>
</evidence>
<evidence type="ECO:0000313" key="2">
    <source>
        <dbReference type="Proteomes" id="UP000562929"/>
    </source>
</evidence>
<proteinExistence type="predicted"/>
<name>A0A8H4Q8K1_9HYPO</name>
<protein>
    <submittedName>
        <fullName evidence="1">Uncharacterized protein</fullName>
    </submittedName>
</protein>
<dbReference type="EMBL" id="JAACLJ010000003">
    <property type="protein sequence ID" value="KAF4589539.1"/>
    <property type="molecule type" value="Genomic_DNA"/>
</dbReference>